<dbReference type="InterPro" id="IPR036291">
    <property type="entry name" value="NAD(P)-bd_dom_sf"/>
</dbReference>
<accession>A0ABS0CV47</accession>
<dbReference type="PANTHER" id="PTHR43162">
    <property type="match status" value="1"/>
</dbReference>
<comment type="caution">
    <text evidence="2">The sequence shown here is derived from an EMBL/GenBank/DDBJ whole genome shotgun (WGS) entry which is preliminary data.</text>
</comment>
<evidence type="ECO:0000313" key="3">
    <source>
        <dbReference type="Proteomes" id="UP000702209"/>
    </source>
</evidence>
<dbReference type="Gene3D" id="3.40.50.720">
    <property type="entry name" value="NAD(P)-binding Rossmann-like Domain"/>
    <property type="match status" value="1"/>
</dbReference>
<reference evidence="2 3" key="1">
    <citation type="submission" date="2020-10" db="EMBL/GenBank/DDBJ databases">
        <title>Identification of Nocardia species via Next-generation sequencing and recognition of intraspecies genetic diversity.</title>
        <authorList>
            <person name="Li P."/>
            <person name="Li P."/>
            <person name="Lu B."/>
        </authorList>
    </citation>
    <scope>NUCLEOTIDE SEQUENCE [LARGE SCALE GENOMIC DNA]</scope>
    <source>
        <strain evidence="2 3">BJ06-0157</strain>
    </source>
</reference>
<organism evidence="2 3">
    <name type="scientific">Nocardia amamiensis</name>
    <dbReference type="NCBI Taxonomy" id="404578"/>
    <lineage>
        <taxon>Bacteria</taxon>
        <taxon>Bacillati</taxon>
        <taxon>Actinomycetota</taxon>
        <taxon>Actinomycetes</taxon>
        <taxon>Mycobacteriales</taxon>
        <taxon>Nocardiaceae</taxon>
        <taxon>Nocardia</taxon>
    </lineage>
</organism>
<feature type="domain" description="NAD(P)-binding" evidence="1">
    <location>
        <begin position="31"/>
        <end position="188"/>
    </location>
</feature>
<dbReference type="PANTHER" id="PTHR43162:SF1">
    <property type="entry name" value="PRESTALK A DIFFERENTIATION PROTEIN A"/>
    <property type="match status" value="1"/>
</dbReference>
<dbReference type="Proteomes" id="UP000702209">
    <property type="component" value="Unassembled WGS sequence"/>
</dbReference>
<gene>
    <name evidence="2" type="ORF">IU459_23390</name>
</gene>
<name>A0ABS0CV47_9NOCA</name>
<keyword evidence="3" id="KW-1185">Reference proteome</keyword>
<dbReference type="Pfam" id="PF13460">
    <property type="entry name" value="NAD_binding_10"/>
    <property type="match status" value="1"/>
</dbReference>
<protein>
    <submittedName>
        <fullName evidence="2">NAD(P)H-binding protein</fullName>
    </submittedName>
</protein>
<evidence type="ECO:0000259" key="1">
    <source>
        <dbReference type="Pfam" id="PF13460"/>
    </source>
</evidence>
<proteinExistence type="predicted"/>
<dbReference type="SUPFAM" id="SSF51735">
    <property type="entry name" value="NAD(P)-binding Rossmann-fold domains"/>
    <property type="match status" value="1"/>
</dbReference>
<dbReference type="InterPro" id="IPR016040">
    <property type="entry name" value="NAD(P)-bd_dom"/>
</dbReference>
<sequence>MRQFDSAAPETNSLYLVTAVCPRKREGASPTGIVGRSLARRLLAAGARVRVLTEPGQDEGWPADVELLLGSITSPSDCATALPGVEAMFLAGAIPSTVEDVLALASAAGLRRIALLSSHGPEYEQEYPPETWFWLVIERAVERSGIAWTHIRPSAVMGSAIEGTYPATGSDWPDTIGADSVVREAFADTGHYPFIHEDDLAAVAAAALTTDNYTGTVIEAVGPPLSTRARILSIARAIRRDVGHVELTPDQSRAIWRRNGWPPGAIDVTLYALQEYTIHLAALTQWTRDQRPSVQEIIGRPPRTFDEWAVEHAGLFR</sequence>
<dbReference type="InterPro" id="IPR051604">
    <property type="entry name" value="Ergot_Alk_Oxidoreductase"/>
</dbReference>
<dbReference type="EMBL" id="JADLQX010000018">
    <property type="protein sequence ID" value="MBF6300466.1"/>
    <property type="molecule type" value="Genomic_DNA"/>
</dbReference>
<evidence type="ECO:0000313" key="2">
    <source>
        <dbReference type="EMBL" id="MBF6300466.1"/>
    </source>
</evidence>